<dbReference type="PROSITE" id="PS51257">
    <property type="entry name" value="PROKAR_LIPOPROTEIN"/>
    <property type="match status" value="1"/>
</dbReference>
<dbReference type="GeneID" id="69006132"/>
<feature type="chain" id="PRO_5012314014" description="5-formyltetrahydrofolate cyclo-ligase" evidence="1">
    <location>
        <begin position="24"/>
        <end position="214"/>
    </location>
</feature>
<evidence type="ECO:0000313" key="3">
    <source>
        <dbReference type="Proteomes" id="UP000217994"/>
    </source>
</evidence>
<dbReference type="EMBL" id="MTZU01000026">
    <property type="protein sequence ID" value="PCE32552.1"/>
    <property type="molecule type" value="Genomic_DNA"/>
</dbReference>
<feature type="signal peptide" evidence="1">
    <location>
        <begin position="1"/>
        <end position="23"/>
    </location>
</feature>
<sequence length="214" mass="23319">MKTSMMRRRLLAAGMVASSLALSGCFTKDLYEKKDKDYVESVSAFLITEDGKQLVVLGDRYHYIFALPDKLRPVLMSGYRKSLRSSFDRFKVDGSAVTGHYRTVLPPDASAEDRQAAVADGFTEAKNGLAFDGEISGKRYSADGFAQMQKTAAQPFNKPYRVWIHEPLSAFDKGLRLLATPVTVAADGVLVLGGVVLLPFALVAIEAQGGLHIP</sequence>
<evidence type="ECO:0008006" key="4">
    <source>
        <dbReference type="Google" id="ProtNLM"/>
    </source>
</evidence>
<comment type="caution">
    <text evidence="2">The sequence shown here is derived from an EMBL/GenBank/DDBJ whole genome shotgun (WGS) entry which is preliminary data.</text>
</comment>
<evidence type="ECO:0000313" key="2">
    <source>
        <dbReference type="EMBL" id="PCE32552.1"/>
    </source>
</evidence>
<dbReference type="AlphaFoldDB" id="A0A2A4FIP1"/>
<gene>
    <name evidence="2" type="ORF">BZL54_10050</name>
</gene>
<proteinExistence type="predicted"/>
<evidence type="ECO:0000256" key="1">
    <source>
        <dbReference type="SAM" id="SignalP"/>
    </source>
</evidence>
<dbReference type="RefSeq" id="WP_084909290.1">
    <property type="nucleotide sequence ID" value="NZ_CP020738.1"/>
</dbReference>
<name>A0A2A4FIP1_9BURK</name>
<protein>
    <recommendedName>
        <fullName evidence="4">5-formyltetrahydrofolate cyclo-ligase</fullName>
    </recommendedName>
</protein>
<organism evidence="2 3">
    <name type="scientific">Burkholderia ubonensis subsp. mesacidophila</name>
    <dbReference type="NCBI Taxonomy" id="265293"/>
    <lineage>
        <taxon>Bacteria</taxon>
        <taxon>Pseudomonadati</taxon>
        <taxon>Pseudomonadota</taxon>
        <taxon>Betaproteobacteria</taxon>
        <taxon>Burkholderiales</taxon>
        <taxon>Burkholderiaceae</taxon>
        <taxon>Burkholderia</taxon>
        <taxon>Burkholderia cepacia complex</taxon>
    </lineage>
</organism>
<keyword evidence="1" id="KW-0732">Signal</keyword>
<dbReference type="Proteomes" id="UP000217994">
    <property type="component" value="Unassembled WGS sequence"/>
</dbReference>
<reference evidence="2 3" key="1">
    <citation type="submission" date="2017-01" db="EMBL/GenBank/DDBJ databases">
        <title>Whole-Genome Shotgun Sequencing of Two beta-Proteobacterial Species in Search of the Bulgecin Biosynthetic Cluster.</title>
        <authorList>
            <person name="Horsman M.E."/>
            <person name="Marous D.R."/>
            <person name="Li R."/>
            <person name="Oliver R.A."/>
            <person name="Byun B."/>
            <person name="Emrich S.J."/>
            <person name="Boggess B."/>
            <person name="Townsend C.A."/>
            <person name="Mobashery S."/>
        </authorList>
    </citation>
    <scope>NUCLEOTIDE SEQUENCE [LARGE SCALE GENOMIC DNA]</scope>
    <source>
        <strain evidence="2 3">ATCC 31433</strain>
    </source>
</reference>
<accession>A0A2A4FIP1</accession>